<feature type="domain" description="Restriction endonuclease type IV Mrr" evidence="3">
    <location>
        <begin position="209"/>
        <end position="315"/>
    </location>
</feature>
<dbReference type="GO" id="GO:0015666">
    <property type="term" value="F:restriction endodeoxyribonuclease activity"/>
    <property type="evidence" value="ECO:0007669"/>
    <property type="project" value="TreeGrafter"/>
</dbReference>
<evidence type="ECO:0000256" key="1">
    <source>
        <dbReference type="SAM" id="MobiDB-lite"/>
    </source>
</evidence>
<dbReference type="InterPro" id="IPR007560">
    <property type="entry name" value="Restrct_endonuc_IV_Mrr"/>
</dbReference>
<dbReference type="GO" id="GO:0003677">
    <property type="term" value="F:DNA binding"/>
    <property type="evidence" value="ECO:0007669"/>
    <property type="project" value="InterPro"/>
</dbReference>
<dbReference type="Proteomes" id="UP000092444">
    <property type="component" value="Unassembled WGS sequence"/>
</dbReference>
<dbReference type="GO" id="GO:0006281">
    <property type="term" value="P:DNA repair"/>
    <property type="evidence" value="ECO:0007669"/>
    <property type="project" value="UniProtKB-ARBA"/>
</dbReference>
<dbReference type="Pfam" id="PF04471">
    <property type="entry name" value="Mrr_cat"/>
    <property type="match status" value="1"/>
</dbReference>
<feature type="transmembrane region" description="Helical" evidence="2">
    <location>
        <begin position="170"/>
        <end position="190"/>
    </location>
</feature>
<dbReference type="VEuPathDB" id="VectorBase:GMOY003923"/>
<feature type="region of interest" description="Disordered" evidence="1">
    <location>
        <begin position="1"/>
        <end position="100"/>
    </location>
</feature>
<dbReference type="InterPro" id="IPR052906">
    <property type="entry name" value="Type_IV_Methyl-Rstrct_Enzyme"/>
</dbReference>
<feature type="compositionally biased region" description="Basic and acidic residues" evidence="1">
    <location>
        <begin position="58"/>
        <end position="76"/>
    </location>
</feature>
<sequence length="320" mass="34048">MIRRRGGGLSAAVGAQRGRSGRHGHAQGRPGPGSGRTGRLLPAADGGAHGAALRRIRGRDAADAHQQDREIQDKGARAGGSLTAMGPRRHAGRAARTVRRGAGIRRTGRAGAGPPALYWRLPTRPDSSGVKLKPAPNSIFAILLRSSWWISAAIALVLIASALASTRPTFTAVLFFAALPFLVIAAMAAWKQRNVPSAARVERATNAARAMPWETFSKVLQEGLRQDGCEVTVLQGGPADYVLRRKNRLAVVGAKRWKASRVGVQALQELNAVRETHGAHDAIYVTIGEISAPALAYAKANQIQFMAEAELTRLLPQLST</sequence>
<dbReference type="EMBL" id="CCAG010000079">
    <property type="status" value="NOT_ANNOTATED_CDS"/>
    <property type="molecule type" value="Genomic_DNA"/>
</dbReference>
<name>A0A1B0FJC4_GLOMM</name>
<dbReference type="PANTHER" id="PTHR30015:SF6">
    <property type="entry name" value="SLL1429 PROTEIN"/>
    <property type="match status" value="1"/>
</dbReference>
<keyword evidence="2" id="KW-0472">Membrane</keyword>
<reference evidence="4" key="1">
    <citation type="submission" date="2020-05" db="UniProtKB">
        <authorList>
            <consortium name="EnsemblMetazoa"/>
        </authorList>
    </citation>
    <scope>IDENTIFICATION</scope>
    <source>
        <strain evidence="4">Yale</strain>
    </source>
</reference>
<dbReference type="EnsemblMetazoa" id="GMOY003923-RA">
    <property type="protein sequence ID" value="GMOY003923-PA"/>
    <property type="gene ID" value="GMOY003923"/>
</dbReference>
<keyword evidence="5" id="KW-1185">Reference proteome</keyword>
<dbReference type="PANTHER" id="PTHR30015">
    <property type="entry name" value="MRR RESTRICTION SYSTEM PROTEIN"/>
    <property type="match status" value="1"/>
</dbReference>
<accession>A0A1B0FJC4</accession>
<proteinExistence type="predicted"/>
<dbReference type="AlphaFoldDB" id="A0A1B0FJC4"/>
<evidence type="ECO:0000256" key="2">
    <source>
        <dbReference type="SAM" id="Phobius"/>
    </source>
</evidence>
<evidence type="ECO:0000313" key="5">
    <source>
        <dbReference type="Proteomes" id="UP000092444"/>
    </source>
</evidence>
<dbReference type="GO" id="GO:0009307">
    <property type="term" value="P:DNA restriction-modification system"/>
    <property type="evidence" value="ECO:0007669"/>
    <property type="project" value="InterPro"/>
</dbReference>
<evidence type="ECO:0000259" key="3">
    <source>
        <dbReference type="Pfam" id="PF04471"/>
    </source>
</evidence>
<feature type="compositionally biased region" description="Basic residues" evidence="1">
    <location>
        <begin position="87"/>
        <end position="100"/>
    </location>
</feature>
<dbReference type="SUPFAM" id="SSF52980">
    <property type="entry name" value="Restriction endonuclease-like"/>
    <property type="match status" value="1"/>
</dbReference>
<feature type="transmembrane region" description="Helical" evidence="2">
    <location>
        <begin position="142"/>
        <end position="164"/>
    </location>
</feature>
<protein>
    <recommendedName>
        <fullName evidence="3">Restriction endonuclease type IV Mrr domain-containing protein</fullName>
    </recommendedName>
</protein>
<keyword evidence="2" id="KW-0812">Transmembrane</keyword>
<keyword evidence="2" id="KW-1133">Transmembrane helix</keyword>
<dbReference type="InterPro" id="IPR011335">
    <property type="entry name" value="Restrct_endonuc-II-like"/>
</dbReference>
<evidence type="ECO:0000313" key="4">
    <source>
        <dbReference type="EnsemblMetazoa" id="GMOY003923-PA"/>
    </source>
</evidence>
<organism evidence="4 5">
    <name type="scientific">Glossina morsitans morsitans</name>
    <name type="common">Savannah tsetse fly</name>
    <dbReference type="NCBI Taxonomy" id="37546"/>
    <lineage>
        <taxon>Eukaryota</taxon>
        <taxon>Metazoa</taxon>
        <taxon>Ecdysozoa</taxon>
        <taxon>Arthropoda</taxon>
        <taxon>Hexapoda</taxon>
        <taxon>Insecta</taxon>
        <taxon>Pterygota</taxon>
        <taxon>Neoptera</taxon>
        <taxon>Endopterygota</taxon>
        <taxon>Diptera</taxon>
        <taxon>Brachycera</taxon>
        <taxon>Muscomorpha</taxon>
        <taxon>Hippoboscoidea</taxon>
        <taxon>Glossinidae</taxon>
        <taxon>Glossina</taxon>
    </lineage>
</organism>